<dbReference type="SUPFAM" id="SSF53850">
    <property type="entry name" value="Periplasmic binding protein-like II"/>
    <property type="match status" value="1"/>
</dbReference>
<dbReference type="GO" id="GO:0004664">
    <property type="term" value="F:prephenate dehydratase activity"/>
    <property type="evidence" value="ECO:0007669"/>
    <property type="project" value="UniProtKB-EC"/>
</dbReference>
<keyword evidence="5" id="KW-0057">Aromatic amino acid biosynthesis</keyword>
<proteinExistence type="predicted"/>
<accession>A0A5J6F578</accession>
<dbReference type="Gene3D" id="3.30.70.260">
    <property type="match status" value="1"/>
</dbReference>
<dbReference type="Pfam" id="PF00800">
    <property type="entry name" value="PDT"/>
    <property type="match status" value="1"/>
</dbReference>
<dbReference type="EMBL" id="CP023702">
    <property type="protein sequence ID" value="QEU71272.1"/>
    <property type="molecule type" value="Genomic_DNA"/>
</dbReference>
<evidence type="ECO:0000256" key="8">
    <source>
        <dbReference type="ARBA" id="ARBA00023239"/>
    </source>
</evidence>
<dbReference type="EC" id="4.2.1.51" evidence="3"/>
<dbReference type="GO" id="GO:0046417">
    <property type="term" value="P:chorismate metabolic process"/>
    <property type="evidence" value="ECO:0007669"/>
    <property type="project" value="InterPro"/>
</dbReference>
<dbReference type="OrthoDB" id="4174893at2"/>
<dbReference type="AlphaFoldDB" id="A0A5J6F578"/>
<evidence type="ECO:0000256" key="6">
    <source>
        <dbReference type="ARBA" id="ARBA00023222"/>
    </source>
</evidence>
<feature type="domain" description="Prephenate dehydratase" evidence="11">
    <location>
        <begin position="97"/>
        <end position="276"/>
    </location>
</feature>
<evidence type="ECO:0000256" key="3">
    <source>
        <dbReference type="ARBA" id="ARBA00013147"/>
    </source>
</evidence>
<evidence type="ECO:0000259" key="11">
    <source>
        <dbReference type="PROSITE" id="PS51171"/>
    </source>
</evidence>
<dbReference type="PANTHER" id="PTHR21022:SF19">
    <property type="entry name" value="PREPHENATE DEHYDRATASE-RELATED"/>
    <property type="match status" value="1"/>
</dbReference>
<evidence type="ECO:0000313" key="13">
    <source>
        <dbReference type="Proteomes" id="UP000326178"/>
    </source>
</evidence>
<keyword evidence="7" id="KW-0413">Isomerase</keyword>
<evidence type="ECO:0000256" key="10">
    <source>
        <dbReference type="PIRSR" id="PIRSR001500-2"/>
    </source>
</evidence>
<comment type="pathway">
    <text evidence="2">Metabolic intermediate biosynthesis; prephenate biosynthesis; prephenate from chorismate: step 1/1.</text>
</comment>
<dbReference type="PROSITE" id="PS51171">
    <property type="entry name" value="PREPHENATE_DEHYDR_3"/>
    <property type="match status" value="1"/>
</dbReference>
<comment type="pathway">
    <text evidence="1">Amino-acid biosynthesis; L-phenylalanine biosynthesis; phenylpyruvate from prephenate: step 1/1.</text>
</comment>
<organism evidence="12 13">
    <name type="scientific">Streptomyces nitrosporeus</name>
    <dbReference type="NCBI Taxonomy" id="28894"/>
    <lineage>
        <taxon>Bacteria</taxon>
        <taxon>Bacillati</taxon>
        <taxon>Actinomycetota</taxon>
        <taxon>Actinomycetes</taxon>
        <taxon>Kitasatosporales</taxon>
        <taxon>Streptomycetaceae</taxon>
        <taxon>Streptomyces</taxon>
    </lineage>
</organism>
<keyword evidence="6" id="KW-0584">Phenylalanine biosynthesis</keyword>
<dbReference type="UniPathway" id="UPA00121">
    <property type="reaction ID" value="UER00345"/>
</dbReference>
<keyword evidence="8" id="KW-0456">Lyase</keyword>
<dbReference type="KEGG" id="snk:CP967_04255"/>
<feature type="site" description="Essential for prephenate dehydratase activity" evidence="10">
    <location>
        <position position="269"/>
    </location>
</feature>
<dbReference type="InterPro" id="IPR008242">
    <property type="entry name" value="Chor_mutase/pphenate_deHydtase"/>
</dbReference>
<sequence>MELTVIHQPSPSGHHRRQKVIDDVDTRLIRLIGKRRAVSEEVRNDRLAEGGTRTDTGWEMHVISRYHEAFGSPGRDIALGLLRLSQGEPPTGRPSAPDAFLGPADSYSGVAHRQFAGSGGPVLLMDSAADVLDAVGRGRAGSGTVPVHNTTAGPVVEVMDALALGAPLSVIGERRLPVTLVLATVRPGPPDGVRVVRTHPHAYAQCASWFAAHLPGARCAAAPSTAAGAETVAREGDASRAALCAPATAERLGLHPVGGNLTGTPPAVTRFLRVVRVAPPRPPTGRDLTTLVVPADRVPLLTVVRSLAASGVHVQDLHPGGRHPDGYLWIDVAGHRDQAPLGEALERLRRESDRVRVLGSYPAASARAVSGETL</sequence>
<dbReference type="InterPro" id="IPR001086">
    <property type="entry name" value="Preph_deHydtase"/>
</dbReference>
<dbReference type="Gene3D" id="3.40.190.10">
    <property type="entry name" value="Periplasmic binding protein-like II"/>
    <property type="match status" value="2"/>
</dbReference>
<name>A0A5J6F578_9ACTN</name>
<reference evidence="12 13" key="1">
    <citation type="submission" date="2017-09" db="EMBL/GenBank/DDBJ databases">
        <authorList>
            <person name="Lee N."/>
            <person name="Cho B.-K."/>
        </authorList>
    </citation>
    <scope>NUCLEOTIDE SEQUENCE [LARGE SCALE GENOMIC DNA]</scope>
    <source>
        <strain evidence="12 13">ATCC 12769</strain>
    </source>
</reference>
<protein>
    <recommendedName>
        <fullName evidence="3">prephenate dehydratase</fullName>
        <ecNumber evidence="3">4.2.1.51</ecNumber>
    </recommendedName>
</protein>
<keyword evidence="13" id="KW-1185">Reference proteome</keyword>
<dbReference type="Proteomes" id="UP000326178">
    <property type="component" value="Chromosome"/>
</dbReference>
<dbReference type="InterPro" id="IPR036263">
    <property type="entry name" value="Chorismate_II_sf"/>
</dbReference>
<dbReference type="PANTHER" id="PTHR21022">
    <property type="entry name" value="PREPHENATE DEHYDRATASE P PROTEIN"/>
    <property type="match status" value="1"/>
</dbReference>
<gene>
    <name evidence="12" type="ORF">CP967_04255</name>
</gene>
<dbReference type="InterPro" id="IPR036979">
    <property type="entry name" value="CM_dom_sf"/>
</dbReference>
<evidence type="ECO:0000313" key="12">
    <source>
        <dbReference type="EMBL" id="QEU71272.1"/>
    </source>
</evidence>
<evidence type="ECO:0000256" key="2">
    <source>
        <dbReference type="ARBA" id="ARBA00004817"/>
    </source>
</evidence>
<comment type="catalytic activity">
    <reaction evidence="9">
        <text>prephenate + H(+) = 3-phenylpyruvate + CO2 + H2O</text>
        <dbReference type="Rhea" id="RHEA:21648"/>
        <dbReference type="ChEBI" id="CHEBI:15377"/>
        <dbReference type="ChEBI" id="CHEBI:15378"/>
        <dbReference type="ChEBI" id="CHEBI:16526"/>
        <dbReference type="ChEBI" id="CHEBI:18005"/>
        <dbReference type="ChEBI" id="CHEBI:29934"/>
        <dbReference type="EC" id="4.2.1.51"/>
    </reaction>
</comment>
<evidence type="ECO:0000256" key="1">
    <source>
        <dbReference type="ARBA" id="ARBA00004741"/>
    </source>
</evidence>
<dbReference type="PIRSF" id="PIRSF001500">
    <property type="entry name" value="Chor_mut_pdt_Ppr"/>
    <property type="match status" value="1"/>
</dbReference>
<evidence type="ECO:0000256" key="9">
    <source>
        <dbReference type="ARBA" id="ARBA00047848"/>
    </source>
</evidence>
<evidence type="ECO:0000256" key="7">
    <source>
        <dbReference type="ARBA" id="ARBA00023235"/>
    </source>
</evidence>
<keyword evidence="4" id="KW-0028">Amino-acid biosynthesis</keyword>
<dbReference type="GO" id="GO:0009094">
    <property type="term" value="P:L-phenylalanine biosynthetic process"/>
    <property type="evidence" value="ECO:0007669"/>
    <property type="project" value="UniProtKB-UniPathway"/>
</dbReference>
<dbReference type="Gene3D" id="1.20.59.10">
    <property type="entry name" value="Chorismate mutase"/>
    <property type="match status" value="1"/>
</dbReference>
<evidence type="ECO:0000256" key="4">
    <source>
        <dbReference type="ARBA" id="ARBA00022605"/>
    </source>
</evidence>
<evidence type="ECO:0000256" key="5">
    <source>
        <dbReference type="ARBA" id="ARBA00023141"/>
    </source>
</evidence>
<dbReference type="SUPFAM" id="SSF48600">
    <property type="entry name" value="Chorismate mutase II"/>
    <property type="match status" value="1"/>
</dbReference>
<dbReference type="GO" id="GO:0005737">
    <property type="term" value="C:cytoplasm"/>
    <property type="evidence" value="ECO:0007669"/>
    <property type="project" value="TreeGrafter"/>
</dbReference>
<dbReference type="GO" id="GO:0016853">
    <property type="term" value="F:isomerase activity"/>
    <property type="evidence" value="ECO:0007669"/>
    <property type="project" value="UniProtKB-KW"/>
</dbReference>